<comment type="caution">
    <text evidence="1">The sequence shown here is derived from an EMBL/GenBank/DDBJ whole genome shotgun (WGS) entry which is preliminary data.</text>
</comment>
<name>A0ABD1ZC94_9MARC</name>
<dbReference type="Proteomes" id="UP001605036">
    <property type="component" value="Unassembled WGS sequence"/>
</dbReference>
<accession>A0ABD1ZC94</accession>
<reference evidence="1 2" key="1">
    <citation type="submission" date="2024-09" db="EMBL/GenBank/DDBJ databases">
        <title>Chromosome-scale assembly of Riccia fluitans.</title>
        <authorList>
            <person name="Paukszto L."/>
            <person name="Sawicki J."/>
            <person name="Karawczyk K."/>
            <person name="Piernik-Szablinska J."/>
            <person name="Szczecinska M."/>
            <person name="Mazdziarz M."/>
        </authorList>
    </citation>
    <scope>NUCLEOTIDE SEQUENCE [LARGE SCALE GENOMIC DNA]</scope>
    <source>
        <strain evidence="1">Rf_01</strain>
        <tissue evidence="1">Aerial parts of the thallus</tissue>
    </source>
</reference>
<keyword evidence="2" id="KW-1185">Reference proteome</keyword>
<sequence>MTICSCKDLKVKMKEVKIHYLMKENKEKLEEWGLEGLFSADWSQSHEELMRELFGHSEQKVTLSKYEYRGKPEAWTSEVWREVYNLPKTSPGGYVMKGKVQFTELQLLKLVKGDKRLNKFGVLLDKRKGAPTSSYSAKSLIQYLHR</sequence>
<organism evidence="1 2">
    <name type="scientific">Riccia fluitans</name>
    <dbReference type="NCBI Taxonomy" id="41844"/>
    <lineage>
        <taxon>Eukaryota</taxon>
        <taxon>Viridiplantae</taxon>
        <taxon>Streptophyta</taxon>
        <taxon>Embryophyta</taxon>
        <taxon>Marchantiophyta</taxon>
        <taxon>Marchantiopsida</taxon>
        <taxon>Marchantiidae</taxon>
        <taxon>Marchantiales</taxon>
        <taxon>Ricciaceae</taxon>
        <taxon>Riccia</taxon>
    </lineage>
</organism>
<evidence type="ECO:0000313" key="1">
    <source>
        <dbReference type="EMBL" id="KAL2645433.1"/>
    </source>
</evidence>
<dbReference type="EMBL" id="JBHFFA010000002">
    <property type="protein sequence ID" value="KAL2645433.1"/>
    <property type="molecule type" value="Genomic_DNA"/>
</dbReference>
<dbReference type="AlphaFoldDB" id="A0ABD1ZC94"/>
<gene>
    <name evidence="1" type="ORF">R1flu_013020</name>
</gene>
<evidence type="ECO:0000313" key="2">
    <source>
        <dbReference type="Proteomes" id="UP001605036"/>
    </source>
</evidence>
<protein>
    <submittedName>
        <fullName evidence="1">Uncharacterized protein</fullName>
    </submittedName>
</protein>
<proteinExistence type="predicted"/>